<sequence length="557" mass="57425">MTSLGELLAGLGLLFVGLKLLSANLQQALGGRLRELLQRSTASPLAGFLVGCVAGIVTQSSNAVAVISGNLVRGRALTTRDAIPIVAGGNVGTAALVVMAAIDFHLAALMLVGFVGLGYQAGLDRKGRLRDWMGVLLGLALLFLGIDFIKAAPRTVDIDALAAFADTLPPLVSLAIGVAVALVTQSSSTAAILALAGLRAGFVELDDCFFLVVGANLGSGIASLVAAGGLSGVGRQLCYVHILVKAIGSGLLLLLWYAVPAFGLDPSLLFVEAGAGEAPASVSMLFLVLQLAGALPVTMFRDLAERFADRFSPPSLEDSVSRPRFIDPAATADPAGALDLSSREIGDLVARLGALLPDLDVADVASPADIRLLWRGGSAVAATTDAFLVQLIGRGLSGADLEAALGQQARLEGVRSLQDALADFSDVILSFATLPRLAFDLSESLRLMVLQLAETGAADDGDYEFLIALTADRSEHLNALRGSLATTALGAEHDAQRLLLATSLFERAVWLIHRLAVALRAVETPLGAPVSRQADEPAPAERAGLGAGLESAGRQTG</sequence>
<feature type="transmembrane region" description="Helical" evidence="7">
    <location>
        <begin position="132"/>
        <end position="150"/>
    </location>
</feature>
<evidence type="ECO:0000313" key="9">
    <source>
        <dbReference type="Proteomes" id="UP001223743"/>
    </source>
</evidence>
<dbReference type="EMBL" id="JAUSWJ010000001">
    <property type="protein sequence ID" value="MDQ0518493.1"/>
    <property type="molecule type" value="Genomic_DNA"/>
</dbReference>
<feature type="transmembrane region" description="Helical" evidence="7">
    <location>
        <begin position="171"/>
        <end position="197"/>
    </location>
</feature>
<keyword evidence="5 7" id="KW-0472">Membrane</keyword>
<evidence type="ECO:0000256" key="2">
    <source>
        <dbReference type="ARBA" id="ARBA00022475"/>
    </source>
</evidence>
<protein>
    <submittedName>
        <fullName evidence="8">Phosphate:Na+ symporter</fullName>
    </submittedName>
</protein>
<reference evidence="8 9" key="1">
    <citation type="submission" date="2023-07" db="EMBL/GenBank/DDBJ databases">
        <title>Genomic Encyclopedia of Type Strains, Phase IV (KMG-IV): sequencing the most valuable type-strain genomes for metagenomic binning, comparative biology and taxonomic classification.</title>
        <authorList>
            <person name="Goeker M."/>
        </authorList>
    </citation>
    <scope>NUCLEOTIDE SEQUENCE [LARGE SCALE GENOMIC DNA]</scope>
    <source>
        <strain evidence="8 9">B1-1</strain>
    </source>
</reference>
<feature type="transmembrane region" description="Helical" evidence="7">
    <location>
        <begin position="237"/>
        <end position="258"/>
    </location>
</feature>
<accession>A0ABU0MC31</accession>
<keyword evidence="9" id="KW-1185">Reference proteome</keyword>
<evidence type="ECO:0000313" key="8">
    <source>
        <dbReference type="EMBL" id="MDQ0518493.1"/>
    </source>
</evidence>
<dbReference type="InterPro" id="IPR003841">
    <property type="entry name" value="Na/Pi_transpt"/>
</dbReference>
<dbReference type="RefSeq" id="WP_266284044.1">
    <property type="nucleotide sequence ID" value="NZ_JAPKNF010000004.1"/>
</dbReference>
<feature type="transmembrane region" description="Helical" evidence="7">
    <location>
        <begin position="46"/>
        <end position="72"/>
    </location>
</feature>
<feature type="transmembrane region" description="Helical" evidence="7">
    <location>
        <begin position="209"/>
        <end position="230"/>
    </location>
</feature>
<evidence type="ECO:0000256" key="5">
    <source>
        <dbReference type="ARBA" id="ARBA00023136"/>
    </source>
</evidence>
<organism evidence="8 9">
    <name type="scientific">Kaistia geumhonensis</name>
    <dbReference type="NCBI Taxonomy" id="410839"/>
    <lineage>
        <taxon>Bacteria</taxon>
        <taxon>Pseudomonadati</taxon>
        <taxon>Pseudomonadota</taxon>
        <taxon>Alphaproteobacteria</taxon>
        <taxon>Hyphomicrobiales</taxon>
        <taxon>Kaistiaceae</taxon>
        <taxon>Kaistia</taxon>
    </lineage>
</organism>
<keyword evidence="2" id="KW-1003">Cell membrane</keyword>
<gene>
    <name evidence="8" type="ORF">QO015_004106</name>
</gene>
<dbReference type="NCBIfam" id="NF037997">
    <property type="entry name" value="Na_Pi_symport"/>
    <property type="match status" value="1"/>
</dbReference>
<dbReference type="PANTHER" id="PTHR10010:SF46">
    <property type="entry name" value="SODIUM-DEPENDENT PHOSPHATE TRANSPORT PROTEIN 2B"/>
    <property type="match status" value="1"/>
</dbReference>
<evidence type="ECO:0000256" key="6">
    <source>
        <dbReference type="SAM" id="MobiDB-lite"/>
    </source>
</evidence>
<comment type="subcellular location">
    <subcellularLocation>
        <location evidence="1">Cell membrane</location>
        <topology evidence="1">Multi-pass membrane protein</topology>
    </subcellularLocation>
</comment>
<dbReference type="Proteomes" id="UP001223743">
    <property type="component" value="Unassembled WGS sequence"/>
</dbReference>
<evidence type="ECO:0000256" key="7">
    <source>
        <dbReference type="SAM" id="Phobius"/>
    </source>
</evidence>
<feature type="region of interest" description="Disordered" evidence="6">
    <location>
        <begin position="529"/>
        <end position="557"/>
    </location>
</feature>
<evidence type="ECO:0000256" key="3">
    <source>
        <dbReference type="ARBA" id="ARBA00022692"/>
    </source>
</evidence>
<evidence type="ECO:0000256" key="4">
    <source>
        <dbReference type="ARBA" id="ARBA00022989"/>
    </source>
</evidence>
<proteinExistence type="predicted"/>
<keyword evidence="4 7" id="KW-1133">Transmembrane helix</keyword>
<name>A0ABU0MC31_9HYPH</name>
<evidence type="ECO:0000256" key="1">
    <source>
        <dbReference type="ARBA" id="ARBA00004651"/>
    </source>
</evidence>
<keyword evidence="3 7" id="KW-0812">Transmembrane</keyword>
<dbReference type="Pfam" id="PF02690">
    <property type="entry name" value="Na_Pi_cotrans"/>
    <property type="match status" value="1"/>
</dbReference>
<comment type="caution">
    <text evidence="8">The sequence shown here is derived from an EMBL/GenBank/DDBJ whole genome shotgun (WGS) entry which is preliminary data.</text>
</comment>
<feature type="transmembrane region" description="Helical" evidence="7">
    <location>
        <begin position="93"/>
        <end position="120"/>
    </location>
</feature>
<dbReference type="PANTHER" id="PTHR10010">
    <property type="entry name" value="SOLUTE CARRIER FAMILY 34 SODIUM PHOSPHATE , MEMBER 2-RELATED"/>
    <property type="match status" value="1"/>
</dbReference>